<proteinExistence type="predicted"/>
<gene>
    <name evidence="1" type="ORF">MSG28_013678</name>
</gene>
<organism evidence="1 2">
    <name type="scientific">Choristoneura fumiferana</name>
    <name type="common">Spruce budworm moth</name>
    <name type="synonym">Archips fumiferana</name>
    <dbReference type="NCBI Taxonomy" id="7141"/>
    <lineage>
        <taxon>Eukaryota</taxon>
        <taxon>Metazoa</taxon>
        <taxon>Ecdysozoa</taxon>
        <taxon>Arthropoda</taxon>
        <taxon>Hexapoda</taxon>
        <taxon>Insecta</taxon>
        <taxon>Pterygota</taxon>
        <taxon>Neoptera</taxon>
        <taxon>Endopterygota</taxon>
        <taxon>Lepidoptera</taxon>
        <taxon>Glossata</taxon>
        <taxon>Ditrysia</taxon>
        <taxon>Tortricoidea</taxon>
        <taxon>Tortricidae</taxon>
        <taxon>Tortricinae</taxon>
        <taxon>Choristoneura</taxon>
    </lineage>
</organism>
<accession>A0ACC0K8X4</accession>
<dbReference type="Proteomes" id="UP001064048">
    <property type="component" value="Chromosome 24"/>
</dbReference>
<keyword evidence="2" id="KW-1185">Reference proteome</keyword>
<evidence type="ECO:0000313" key="2">
    <source>
        <dbReference type="Proteomes" id="UP001064048"/>
    </source>
</evidence>
<sequence>MVTSQSDINIDIAHTPSLLQSDLTAAGSSQSGALRVLTFFYRRDRERAVFTDDESYKNRRKKIESLFVEGSAKAILLKMNFLATCCTYKDMDENGTQEFEPLLCALELASEKPRALSFYVASSNSVDTRRLKPHAAGRSRQGATDSAARAFSIHCGKNQEDSCQ</sequence>
<protein>
    <submittedName>
        <fullName evidence="1">Uncharacterized protein</fullName>
    </submittedName>
</protein>
<name>A0ACC0K8X4_CHOFU</name>
<reference evidence="1 2" key="1">
    <citation type="journal article" date="2022" name="Genome Biol. Evol.">
        <title>The Spruce Budworm Genome: Reconstructing the Evolutionary History of Antifreeze Proteins.</title>
        <authorList>
            <person name="Beliveau C."/>
            <person name="Gagne P."/>
            <person name="Picq S."/>
            <person name="Vernygora O."/>
            <person name="Keeling C.I."/>
            <person name="Pinkney K."/>
            <person name="Doucet D."/>
            <person name="Wen F."/>
            <person name="Johnston J.S."/>
            <person name="Maaroufi H."/>
            <person name="Boyle B."/>
            <person name="Laroche J."/>
            <person name="Dewar K."/>
            <person name="Juretic N."/>
            <person name="Blackburn G."/>
            <person name="Nisole A."/>
            <person name="Brunet B."/>
            <person name="Brandao M."/>
            <person name="Lumley L."/>
            <person name="Duan J."/>
            <person name="Quan G."/>
            <person name="Lucarotti C.J."/>
            <person name="Roe A.D."/>
            <person name="Sperling F.A.H."/>
            <person name="Levesque R.C."/>
            <person name="Cusson M."/>
        </authorList>
    </citation>
    <scope>NUCLEOTIDE SEQUENCE [LARGE SCALE GENOMIC DNA]</scope>
    <source>
        <strain evidence="1">Glfc:IPQL:Cfum</strain>
    </source>
</reference>
<comment type="caution">
    <text evidence="1">The sequence shown here is derived from an EMBL/GenBank/DDBJ whole genome shotgun (WGS) entry which is preliminary data.</text>
</comment>
<evidence type="ECO:0000313" key="1">
    <source>
        <dbReference type="EMBL" id="KAI8432715.1"/>
    </source>
</evidence>
<dbReference type="EMBL" id="CM046124">
    <property type="protein sequence ID" value="KAI8432715.1"/>
    <property type="molecule type" value="Genomic_DNA"/>
</dbReference>